<keyword evidence="3" id="KW-1185">Reference proteome</keyword>
<feature type="domain" description="ATPase dynein-related AAA" evidence="1">
    <location>
        <begin position="698"/>
        <end position="782"/>
    </location>
</feature>
<dbReference type="InterPro" id="IPR011704">
    <property type="entry name" value="ATPase_dyneun-rel_AAA"/>
</dbReference>
<dbReference type="PANTHER" id="PTHR37291:SF1">
    <property type="entry name" value="TYPE IV METHYL-DIRECTED RESTRICTION ENZYME ECOKMCRB SUBUNIT"/>
    <property type="match status" value="1"/>
</dbReference>
<dbReference type="Pfam" id="PF07728">
    <property type="entry name" value="AAA_5"/>
    <property type="match status" value="1"/>
</dbReference>
<accession>A0ABT0M5F8</accession>
<dbReference type="InterPro" id="IPR052934">
    <property type="entry name" value="Methyl-DNA_Rec/Restrict_Enz"/>
</dbReference>
<evidence type="ECO:0000313" key="2">
    <source>
        <dbReference type="EMBL" id="MCL1629888.1"/>
    </source>
</evidence>
<evidence type="ECO:0000259" key="1">
    <source>
        <dbReference type="Pfam" id="PF07728"/>
    </source>
</evidence>
<sequence length="921" mass="104260">MREFAMECLLRDGSVLRPGQALWTPENLDELDRSFVQNPDEGEGTYYVKLGQQVAQGSPDSRKLMAELHWLLFAFPSDITPSTKEERVREIWSWSGEDLPDAVPSLDHAILEGLGHTGQAYNNHRWRELSFVIGALQRWKKMPLEQREEALAQSDRFTAFLDDAPGVEGRQLRHILPHLLFPDEFERISSPRHKREILEGFGVAPRREVNKMDTASLDAAIFNLRKKLETEHGREIDFYEPDIEGNWRDRGATYLISWNPTRWEWPSFADDREVTIEGRTVTHRWRTSSKKPKVDDRVYLLRTGQEPRGVIARGRVAKTPYPDAHWDEAKAQNGETTDFIDVEFEDIRDPAKDAFVPGELLASKIAGQDWSPQSSGIVIKPAAVRALDRLWEAAEPAQAVVDTTATGGGAMAQNLILYGPPGTGKTFSSAAEAVRLCGELVPTDRDALMEVYDRLLAEGRIEFVTFHQSMAYEDFVEGRQPMTGSEDDEGAASTGFRLETVPGTFRRIAKRAETSRGRASSADSLKLAGRQVFKMSIGEANNHEDAHLFEDAIKGGYAVLGFEDIDWSDRKFEAREAFIEACKAQGEHNANVDARSGVVQMPFIFRNWVRKGDIVVVSKGNALFRAIGVFTGDYEFCPRPEGDYGHRRTVQWIWVDREGAPVEEIYTRRFMQKSIYMLFDSELNVPALERYMNSQQVEGTADPEPFVLIIDEINRANISKVFGELITLLEPDKRLGQPNQIKVRLPYSGDEFGAVSNLHILGTMNTADRSIALLDTALRRRFTFRELMPDPAVLKDAAERTNINLPKLLTTINDRIEYLYDREHQIGHAYFTGCETRADVDEVMRHKVIPLLAEYFFEDWARIAAVLGDLETHDRDISGGFLNRSTLTAPPGLDNGEALPRFRWSVRSVEEGFSYTRLLGP</sequence>
<organism evidence="2 3">
    <name type="scientific">Roseinatronobacter domitianus</name>
    <dbReference type="NCBI Taxonomy" id="2940293"/>
    <lineage>
        <taxon>Bacteria</taxon>
        <taxon>Pseudomonadati</taxon>
        <taxon>Pseudomonadota</taxon>
        <taxon>Alphaproteobacteria</taxon>
        <taxon>Rhodobacterales</taxon>
        <taxon>Paracoccaceae</taxon>
        <taxon>Roseinatronobacter</taxon>
    </lineage>
</organism>
<dbReference type="Gene3D" id="3.40.50.300">
    <property type="entry name" value="P-loop containing nucleotide triphosphate hydrolases"/>
    <property type="match status" value="1"/>
</dbReference>
<comment type="caution">
    <text evidence="2">The sequence shown here is derived from an EMBL/GenBank/DDBJ whole genome shotgun (WGS) entry which is preliminary data.</text>
</comment>
<dbReference type="InterPro" id="IPR027417">
    <property type="entry name" value="P-loop_NTPase"/>
</dbReference>
<protein>
    <submittedName>
        <fullName evidence="2">AAA family ATPase</fullName>
    </submittedName>
</protein>
<dbReference type="EMBL" id="JALZWP010000018">
    <property type="protein sequence ID" value="MCL1629888.1"/>
    <property type="molecule type" value="Genomic_DNA"/>
</dbReference>
<dbReference type="PANTHER" id="PTHR37291">
    <property type="entry name" value="5-METHYLCYTOSINE-SPECIFIC RESTRICTION ENZYME B"/>
    <property type="match status" value="1"/>
</dbReference>
<evidence type="ECO:0000313" key="3">
    <source>
        <dbReference type="Proteomes" id="UP001202550"/>
    </source>
</evidence>
<dbReference type="Proteomes" id="UP001202550">
    <property type="component" value="Unassembled WGS sequence"/>
</dbReference>
<reference evidence="2 3" key="1">
    <citation type="submission" date="2022-05" db="EMBL/GenBank/DDBJ databases">
        <title>Seasonal and diel survey of microbial diversity of the Tyrrhenian coast.</title>
        <authorList>
            <person name="Gattoni G."/>
            <person name="Corral P."/>
        </authorList>
    </citation>
    <scope>NUCLEOTIDE SEQUENCE [LARGE SCALE GENOMIC DNA]</scope>
    <source>
        <strain evidence="2 3">V10</strain>
    </source>
</reference>
<name>A0ABT0M5F8_9RHOB</name>
<proteinExistence type="predicted"/>
<gene>
    <name evidence="2" type="ORF">M3N55_14220</name>
</gene>
<dbReference type="SUPFAM" id="SSF52540">
    <property type="entry name" value="P-loop containing nucleoside triphosphate hydrolases"/>
    <property type="match status" value="1"/>
</dbReference>